<dbReference type="GO" id="GO:0004829">
    <property type="term" value="F:threonine-tRNA ligase activity"/>
    <property type="evidence" value="ECO:0007669"/>
    <property type="project" value="TreeGrafter"/>
</dbReference>
<keyword evidence="4" id="KW-0648">Protein biosynthesis</keyword>
<keyword evidence="5" id="KW-0030">Aminoacyl-tRNA synthetase</keyword>
<evidence type="ECO:0000256" key="5">
    <source>
        <dbReference type="ARBA" id="ARBA00023146"/>
    </source>
</evidence>
<proteinExistence type="predicted"/>
<dbReference type="SUPFAM" id="SSF52954">
    <property type="entry name" value="Class II aaRS ABD-related"/>
    <property type="match status" value="1"/>
</dbReference>
<dbReference type="InterPro" id="IPR045864">
    <property type="entry name" value="aa-tRNA-synth_II/BPL/LPL"/>
</dbReference>
<keyword evidence="8" id="KW-1185">Reference proteome</keyword>
<dbReference type="PANTHER" id="PTHR11451">
    <property type="entry name" value="THREONINE-TRNA LIGASE"/>
    <property type="match status" value="1"/>
</dbReference>
<dbReference type="PANTHER" id="PTHR11451:SF56">
    <property type="entry name" value="THREONINE--TRNA LIGASE 1"/>
    <property type="match status" value="1"/>
</dbReference>
<evidence type="ECO:0000313" key="8">
    <source>
        <dbReference type="Proteomes" id="UP001153678"/>
    </source>
</evidence>
<dbReference type="InterPro" id="IPR036621">
    <property type="entry name" value="Anticodon-bd_dom_sf"/>
</dbReference>
<reference evidence="7" key="1">
    <citation type="submission" date="2022-08" db="EMBL/GenBank/DDBJ databases">
        <authorList>
            <person name="Kallberg Y."/>
            <person name="Tangrot J."/>
            <person name="Rosling A."/>
        </authorList>
    </citation>
    <scope>NUCLEOTIDE SEQUENCE</scope>
    <source>
        <strain evidence="7">Wild A</strain>
    </source>
</reference>
<comment type="caution">
    <text evidence="7">The sequence shown here is derived from an EMBL/GenBank/DDBJ whole genome shotgun (WGS) entry which is preliminary data.</text>
</comment>
<dbReference type="Gene3D" id="3.30.930.10">
    <property type="entry name" value="Bira Bifunctional Protein, Domain 2"/>
    <property type="match status" value="2"/>
</dbReference>
<dbReference type="AlphaFoldDB" id="A0A9W4WXC8"/>
<dbReference type="Pfam" id="PF03129">
    <property type="entry name" value="HGTP_anticodon"/>
    <property type="match status" value="1"/>
</dbReference>
<dbReference type="InterPro" id="IPR006195">
    <property type="entry name" value="aa-tRNA-synth_II"/>
</dbReference>
<name>A0A9W4WXC8_9GLOM</name>
<keyword evidence="3" id="KW-0067">ATP-binding</keyword>
<dbReference type="SUPFAM" id="SSF55681">
    <property type="entry name" value="Class II aaRS and biotin synthetases"/>
    <property type="match status" value="1"/>
</dbReference>
<evidence type="ECO:0000256" key="1">
    <source>
        <dbReference type="ARBA" id="ARBA00022598"/>
    </source>
</evidence>
<dbReference type="EMBL" id="CAMKVN010004034">
    <property type="protein sequence ID" value="CAI2186170.1"/>
    <property type="molecule type" value="Genomic_DNA"/>
</dbReference>
<dbReference type="Gene3D" id="3.40.50.800">
    <property type="entry name" value="Anticodon-binding domain"/>
    <property type="match status" value="1"/>
</dbReference>
<keyword evidence="1" id="KW-0436">Ligase</keyword>
<gene>
    <name evidence="7" type="ORF">FWILDA_LOCUS12440</name>
</gene>
<evidence type="ECO:0000256" key="4">
    <source>
        <dbReference type="ARBA" id="ARBA00022917"/>
    </source>
</evidence>
<dbReference type="GO" id="GO:0006435">
    <property type="term" value="P:threonyl-tRNA aminoacylation"/>
    <property type="evidence" value="ECO:0007669"/>
    <property type="project" value="TreeGrafter"/>
</dbReference>
<dbReference type="Pfam" id="PF00587">
    <property type="entry name" value="tRNA-synt_2b"/>
    <property type="match status" value="1"/>
</dbReference>
<protein>
    <submittedName>
        <fullName evidence="7">17920_t:CDS:1</fullName>
    </submittedName>
</protein>
<accession>A0A9W4WXC8</accession>
<evidence type="ECO:0000259" key="6">
    <source>
        <dbReference type="PROSITE" id="PS50862"/>
    </source>
</evidence>
<dbReference type="InterPro" id="IPR004154">
    <property type="entry name" value="Anticodon-bd"/>
</dbReference>
<sequence length="687" mass="80378">MSEPHIFLKKNQDHRIIAKELDLYILDEKAAEYNFQEVITPILGSEELYQTSGHLAHYQDYMFPAMSRNNETYYLRPMTCPHHCLIYQQKPRSYRELPFRLGENSILHRYETSGALKEYSEELLVSSLNELNLNYVTLKGEAAFYGPKLDIEIQTTDGKNVTVSTIQFDFVLPKKFVPCQISILPLNEEKEIKEYCEKLKKELVKNNLRVKVWSEKSLNYRIRQVYQKKIPYYSVIGKEEVKKDILKLIYTYQEGKSEELTKKELFTEIKRVNKSDLKAFLTQDHTSFTVLSVSTKHIESTNRISITLSKNSAQSFYLDQTKTKISTPPTISNLSKPDDCLQDAQNCVYFQFFNSKEKKLYTRFKDNFEANFLCACLPSECSHQHLFLTGTYNTSQQDHYAKKPVIDIDTYSLLPLFLTLIKSRSLNKRAAGQYLAKYLSKSFHLRTLYAQHGLKDRHRAYHFYLNLYDYEQRAVNLVGKSKIDQLTGTNLNGNQHIFRHYDYQTAETSYFYRTNKKLTGQCSKPVLIKKNYRLGTRSLNPLNLLTLATKHAKKELYQFKKPKKPVVQHDFQEFLITRLLLLCKSAEFTHLPLEQERVSKEQGTCDQLPYTHFQTKPVLRFTFLPAQASIIRTFIANLDTYAEEYDLEESKDFNAYPIIHNPKHETIKSLNGLCGCEIRARNQYLNN</sequence>
<evidence type="ECO:0000313" key="7">
    <source>
        <dbReference type="EMBL" id="CAI2186170.1"/>
    </source>
</evidence>
<organism evidence="7 8">
    <name type="scientific">Funneliformis geosporum</name>
    <dbReference type="NCBI Taxonomy" id="1117311"/>
    <lineage>
        <taxon>Eukaryota</taxon>
        <taxon>Fungi</taxon>
        <taxon>Fungi incertae sedis</taxon>
        <taxon>Mucoromycota</taxon>
        <taxon>Glomeromycotina</taxon>
        <taxon>Glomeromycetes</taxon>
        <taxon>Glomerales</taxon>
        <taxon>Glomeraceae</taxon>
        <taxon>Funneliformis</taxon>
    </lineage>
</organism>
<evidence type="ECO:0000256" key="2">
    <source>
        <dbReference type="ARBA" id="ARBA00022741"/>
    </source>
</evidence>
<dbReference type="PROSITE" id="PS50862">
    <property type="entry name" value="AA_TRNA_LIGASE_II"/>
    <property type="match status" value="1"/>
</dbReference>
<dbReference type="GO" id="GO:0005524">
    <property type="term" value="F:ATP binding"/>
    <property type="evidence" value="ECO:0007669"/>
    <property type="project" value="UniProtKB-KW"/>
</dbReference>
<dbReference type="InterPro" id="IPR002314">
    <property type="entry name" value="aa-tRNA-synt_IIb"/>
</dbReference>
<evidence type="ECO:0000256" key="3">
    <source>
        <dbReference type="ARBA" id="ARBA00022840"/>
    </source>
</evidence>
<feature type="domain" description="Aminoacyl-transfer RNA synthetases class-II family profile" evidence="6">
    <location>
        <begin position="32"/>
        <end position="111"/>
    </location>
</feature>
<keyword evidence="2" id="KW-0547">Nucleotide-binding</keyword>
<dbReference type="Proteomes" id="UP001153678">
    <property type="component" value="Unassembled WGS sequence"/>
</dbReference>